<protein>
    <submittedName>
        <fullName evidence="2">Uncharacterized protein</fullName>
    </submittedName>
</protein>
<reference evidence="2" key="1">
    <citation type="submission" date="2018-05" db="EMBL/GenBank/DDBJ databases">
        <title>Effector identification in a new, highly contiguous assembly of the strawberry crown rot pathogen Phytophthora cactorum.</title>
        <authorList>
            <person name="Armitage A.D."/>
            <person name="Nellist C.F."/>
            <person name="Bates H."/>
            <person name="Vickerstaff R.J."/>
            <person name="Harrison R.J."/>
        </authorList>
    </citation>
    <scope>NUCLEOTIDE SEQUENCE</scope>
    <source>
        <strain evidence="2">P421</strain>
    </source>
</reference>
<proteinExistence type="predicted"/>
<dbReference type="AlphaFoldDB" id="A0A8T1H3D8"/>
<sequence length="161" mass="18271">MSSSQASTLDGKHLLGYVEKPDYDGISDEESEESESDMSDVDDAPKSKPAEDTQVDSDAVDYDESDDEGLKPPSGFDDEDSDDSSDSSVKLKNLPTIRPINHRKMRKERLRGAKEKPQPLSLRERRRQEAKTKAFLMNSMDNTLVRLVKNFETSYDIFKYI</sequence>
<name>A0A8T1H3D8_9STRA</name>
<evidence type="ECO:0000313" key="3">
    <source>
        <dbReference type="Proteomes" id="UP000760860"/>
    </source>
</evidence>
<feature type="region of interest" description="Disordered" evidence="1">
    <location>
        <begin position="1"/>
        <end position="127"/>
    </location>
</feature>
<dbReference type="VEuPathDB" id="FungiDB:PC110_g20907"/>
<dbReference type="EMBL" id="RCMV01002032">
    <property type="protein sequence ID" value="KAG3204922.1"/>
    <property type="molecule type" value="Genomic_DNA"/>
</dbReference>
<evidence type="ECO:0000256" key="1">
    <source>
        <dbReference type="SAM" id="MobiDB-lite"/>
    </source>
</evidence>
<organism evidence="2 3">
    <name type="scientific">Phytophthora cactorum</name>
    <dbReference type="NCBI Taxonomy" id="29920"/>
    <lineage>
        <taxon>Eukaryota</taxon>
        <taxon>Sar</taxon>
        <taxon>Stramenopiles</taxon>
        <taxon>Oomycota</taxon>
        <taxon>Peronosporomycetes</taxon>
        <taxon>Peronosporales</taxon>
        <taxon>Peronosporaceae</taxon>
        <taxon>Phytophthora</taxon>
    </lineage>
</organism>
<comment type="caution">
    <text evidence="2">The sequence shown here is derived from an EMBL/GenBank/DDBJ whole genome shotgun (WGS) entry which is preliminary data.</text>
</comment>
<gene>
    <name evidence="2" type="ORF">PC129_g22312</name>
</gene>
<feature type="compositionally biased region" description="Basic and acidic residues" evidence="1">
    <location>
        <begin position="110"/>
        <end position="127"/>
    </location>
</feature>
<dbReference type="Proteomes" id="UP000760860">
    <property type="component" value="Unassembled WGS sequence"/>
</dbReference>
<feature type="compositionally biased region" description="Basic residues" evidence="1">
    <location>
        <begin position="100"/>
        <end position="109"/>
    </location>
</feature>
<feature type="compositionally biased region" description="Acidic residues" evidence="1">
    <location>
        <begin position="53"/>
        <end position="67"/>
    </location>
</feature>
<feature type="compositionally biased region" description="Acidic residues" evidence="1">
    <location>
        <begin position="25"/>
        <end position="42"/>
    </location>
</feature>
<feature type="compositionally biased region" description="Acidic residues" evidence="1">
    <location>
        <begin position="76"/>
        <end position="85"/>
    </location>
</feature>
<accession>A0A8T1H3D8</accession>
<evidence type="ECO:0000313" key="2">
    <source>
        <dbReference type="EMBL" id="KAG3204922.1"/>
    </source>
</evidence>